<dbReference type="AlphaFoldDB" id="V3YY57"/>
<dbReference type="InterPro" id="IPR002350">
    <property type="entry name" value="Kazal_dom"/>
</dbReference>
<sequence>MEFGLDRVGVLYVFNVCGTSRNRLSVTILATIDVISSKMDVKCRDLNPGDKVYFCPQILTPVCGSNMRTYDNHCDYCAERWEKQQNGENWDVVLDHEGRCDSPGVSTIPTLSDIIKNPRVPTGQNSPFPKVDPNPIYQISPVDQSFSPFSQHIQQSQNGYNFFKNVLERYFPKRNNGNHFGQFNNRGNTGQFVPSWKANLQNSWQTNRDQNSGRYDWQNYRQNSGFGNGYQGSPFDRFSSQSGSSQTTSSQFWRRTNCQYSSGCARNGMVCGSDNRSYYNECHLCSSTSQAGREVKFVKPGRC</sequence>
<evidence type="ECO:0000313" key="6">
    <source>
        <dbReference type="EMBL" id="ESO83058.1"/>
    </source>
</evidence>
<gene>
    <name evidence="6" type="ORF">LOTGIDRAFT_169694</name>
</gene>
<keyword evidence="4" id="KW-1015">Disulfide bond</keyword>
<dbReference type="HOGENOM" id="CLU_919160_0_0_1"/>
<dbReference type="GeneID" id="20241198"/>
<dbReference type="PROSITE" id="PS00282">
    <property type="entry name" value="KAZAL_1"/>
    <property type="match status" value="1"/>
</dbReference>
<dbReference type="CTD" id="20241198"/>
<evidence type="ECO:0000259" key="5">
    <source>
        <dbReference type="PROSITE" id="PS51465"/>
    </source>
</evidence>
<dbReference type="GO" id="GO:0005576">
    <property type="term" value="C:extracellular region"/>
    <property type="evidence" value="ECO:0007669"/>
    <property type="project" value="UniProtKB-SubCell"/>
</dbReference>
<keyword evidence="3" id="KW-0646">Protease inhibitor</keyword>
<dbReference type="SUPFAM" id="SSF100895">
    <property type="entry name" value="Kazal-type serine protease inhibitors"/>
    <property type="match status" value="2"/>
</dbReference>
<dbReference type="InterPro" id="IPR036058">
    <property type="entry name" value="Kazal_dom_sf"/>
</dbReference>
<evidence type="ECO:0000256" key="3">
    <source>
        <dbReference type="ARBA" id="ARBA00022690"/>
    </source>
</evidence>
<dbReference type="PANTHER" id="PTHR21312:SF28">
    <property type="entry name" value="OVOINHIBITOR-RELATED"/>
    <property type="match status" value="1"/>
</dbReference>
<name>V3YY57_LOTGI</name>
<dbReference type="GO" id="GO:0030414">
    <property type="term" value="F:peptidase inhibitor activity"/>
    <property type="evidence" value="ECO:0007669"/>
    <property type="project" value="UniProtKB-KW"/>
</dbReference>
<dbReference type="RefSeq" id="XP_009066240.1">
    <property type="nucleotide sequence ID" value="XM_009067992.1"/>
</dbReference>
<feature type="domain" description="Kazal-like" evidence="5">
    <location>
        <begin position="270"/>
        <end position="303"/>
    </location>
</feature>
<evidence type="ECO:0000256" key="4">
    <source>
        <dbReference type="ARBA" id="ARBA00023157"/>
    </source>
</evidence>
<organism evidence="6 7">
    <name type="scientific">Lottia gigantea</name>
    <name type="common">Giant owl limpet</name>
    <dbReference type="NCBI Taxonomy" id="225164"/>
    <lineage>
        <taxon>Eukaryota</taxon>
        <taxon>Metazoa</taxon>
        <taxon>Spiralia</taxon>
        <taxon>Lophotrochozoa</taxon>
        <taxon>Mollusca</taxon>
        <taxon>Gastropoda</taxon>
        <taxon>Patellogastropoda</taxon>
        <taxon>Lottioidea</taxon>
        <taxon>Lottiidae</taxon>
        <taxon>Lottia</taxon>
    </lineage>
</organism>
<dbReference type="SMART" id="SM00280">
    <property type="entry name" value="KAZAL"/>
    <property type="match status" value="2"/>
</dbReference>
<dbReference type="PANTHER" id="PTHR21312">
    <property type="entry name" value="SERINE PROTEASE INHIBITOR"/>
    <property type="match status" value="1"/>
</dbReference>
<keyword evidence="7" id="KW-1185">Reference proteome</keyword>
<dbReference type="CDD" id="cd00104">
    <property type="entry name" value="KAZAL_FS"/>
    <property type="match status" value="1"/>
</dbReference>
<dbReference type="KEGG" id="lgi:LOTGIDRAFT_169694"/>
<proteinExistence type="predicted"/>
<dbReference type="PROSITE" id="PS51465">
    <property type="entry name" value="KAZAL_2"/>
    <property type="match status" value="2"/>
</dbReference>
<evidence type="ECO:0000256" key="2">
    <source>
        <dbReference type="ARBA" id="ARBA00022525"/>
    </source>
</evidence>
<reference evidence="6 7" key="1">
    <citation type="journal article" date="2013" name="Nature">
        <title>Insights into bilaterian evolution from three spiralian genomes.</title>
        <authorList>
            <person name="Simakov O."/>
            <person name="Marletaz F."/>
            <person name="Cho S.J."/>
            <person name="Edsinger-Gonzales E."/>
            <person name="Havlak P."/>
            <person name="Hellsten U."/>
            <person name="Kuo D.H."/>
            <person name="Larsson T."/>
            <person name="Lv J."/>
            <person name="Arendt D."/>
            <person name="Savage R."/>
            <person name="Osoegawa K."/>
            <person name="de Jong P."/>
            <person name="Grimwood J."/>
            <person name="Chapman J.A."/>
            <person name="Shapiro H."/>
            <person name="Aerts A."/>
            <person name="Otillar R.P."/>
            <person name="Terry A.Y."/>
            <person name="Boore J.L."/>
            <person name="Grigoriev I.V."/>
            <person name="Lindberg D.R."/>
            <person name="Seaver E.C."/>
            <person name="Weisblat D.A."/>
            <person name="Putnam N.H."/>
            <person name="Rokhsar D.S."/>
        </authorList>
    </citation>
    <scope>NUCLEOTIDE SEQUENCE [LARGE SCALE GENOMIC DNA]</scope>
</reference>
<evidence type="ECO:0000313" key="7">
    <source>
        <dbReference type="Proteomes" id="UP000030746"/>
    </source>
</evidence>
<dbReference type="OrthoDB" id="88467at2759"/>
<dbReference type="Proteomes" id="UP000030746">
    <property type="component" value="Unassembled WGS sequence"/>
</dbReference>
<evidence type="ECO:0000256" key="1">
    <source>
        <dbReference type="ARBA" id="ARBA00004613"/>
    </source>
</evidence>
<keyword evidence="2" id="KW-0964">Secreted</keyword>
<dbReference type="Pfam" id="PF00050">
    <property type="entry name" value="Kazal_1"/>
    <property type="match status" value="2"/>
</dbReference>
<feature type="domain" description="Kazal-like" evidence="5">
    <location>
        <begin position="37"/>
        <end position="102"/>
    </location>
</feature>
<dbReference type="Gene3D" id="3.30.60.30">
    <property type="match status" value="2"/>
</dbReference>
<dbReference type="EMBL" id="KB203796">
    <property type="protein sequence ID" value="ESO83058.1"/>
    <property type="molecule type" value="Genomic_DNA"/>
</dbReference>
<protein>
    <recommendedName>
        <fullName evidence="5">Kazal-like domain-containing protein</fullName>
    </recommendedName>
</protein>
<accession>V3YY57</accession>
<comment type="subcellular location">
    <subcellularLocation>
        <location evidence="1">Secreted</location>
    </subcellularLocation>
</comment>